<dbReference type="InterPro" id="IPR001453">
    <property type="entry name" value="MoaB/Mog_dom"/>
</dbReference>
<comment type="pathway">
    <text evidence="1">Cofactor biosynthesis; molybdopterin biosynthesis.</text>
</comment>
<evidence type="ECO:0000256" key="3">
    <source>
        <dbReference type="ARBA" id="ARBA00015262"/>
    </source>
</evidence>
<protein>
    <recommendedName>
        <fullName evidence="3">Molybdenum cofactor biosynthesis protein B</fullName>
    </recommendedName>
</protein>
<sequence>LAERLQGAGHRLADRRIVTDDLYRVRAEVAAWIADDAVEAVLINGGTGLTGRDITPEAIRPLFDREIVGFGELFRQRSYEEIGPATIQSRALAGIANATLVFAMPGSTGACRTAWDAILAHQLDARGGPCNFVALLPRIRELGG</sequence>
<dbReference type="Pfam" id="PF00994">
    <property type="entry name" value="MoCF_biosynth"/>
    <property type="match status" value="1"/>
</dbReference>
<evidence type="ECO:0000259" key="5">
    <source>
        <dbReference type="SMART" id="SM00852"/>
    </source>
</evidence>
<dbReference type="CDD" id="cd00886">
    <property type="entry name" value="MogA_MoaB"/>
    <property type="match status" value="1"/>
</dbReference>
<dbReference type="SMART" id="SM00852">
    <property type="entry name" value="MoCF_biosynth"/>
    <property type="match status" value="1"/>
</dbReference>
<dbReference type="EMBL" id="NRSH01000162">
    <property type="protein sequence ID" value="MBK1727492.1"/>
    <property type="molecule type" value="Genomic_DNA"/>
</dbReference>
<dbReference type="PIRSF" id="PIRSF006443">
    <property type="entry name" value="MoaB"/>
    <property type="match status" value="1"/>
</dbReference>
<organism evidence="6 7">
    <name type="scientific">Halorhodospira neutriphila</name>
    <dbReference type="NCBI Taxonomy" id="168379"/>
    <lineage>
        <taxon>Bacteria</taxon>
        <taxon>Pseudomonadati</taxon>
        <taxon>Pseudomonadota</taxon>
        <taxon>Gammaproteobacteria</taxon>
        <taxon>Chromatiales</taxon>
        <taxon>Ectothiorhodospiraceae</taxon>
        <taxon>Halorhodospira</taxon>
    </lineage>
</organism>
<dbReference type="PANTHER" id="PTHR43232">
    <property type="entry name" value="MOLYBDENUM COFACTOR BIOSYNTHESIS PROTEIN B"/>
    <property type="match status" value="1"/>
</dbReference>
<proteinExistence type="inferred from homology"/>
<dbReference type="RefSeq" id="WP_200260888.1">
    <property type="nucleotide sequence ID" value="NZ_NRSH01000162.1"/>
</dbReference>
<comment type="similarity">
    <text evidence="2">Belongs to the MoaB/Mog family.</text>
</comment>
<evidence type="ECO:0000256" key="4">
    <source>
        <dbReference type="ARBA" id="ARBA00023150"/>
    </source>
</evidence>
<dbReference type="PANTHER" id="PTHR43232:SF2">
    <property type="entry name" value="MOLYBDENUM COFACTOR BIOSYNTHESIS PROTEIN B"/>
    <property type="match status" value="1"/>
</dbReference>
<dbReference type="InterPro" id="IPR008284">
    <property type="entry name" value="MoCF_biosynth_CS"/>
</dbReference>
<keyword evidence="7" id="KW-1185">Reference proteome</keyword>
<reference evidence="6 7" key="1">
    <citation type="journal article" date="2020" name="Microorganisms">
        <title>Osmotic Adaptation and Compatible Solute Biosynthesis of Phototrophic Bacteria as Revealed from Genome Analyses.</title>
        <authorList>
            <person name="Imhoff J.F."/>
            <person name="Rahn T."/>
            <person name="Kunzel S."/>
            <person name="Keller A."/>
            <person name="Neulinger S.C."/>
        </authorList>
    </citation>
    <scope>NUCLEOTIDE SEQUENCE [LARGE SCALE GENOMIC DNA]</scope>
    <source>
        <strain evidence="6 7">DSM 15116</strain>
    </source>
</reference>
<dbReference type="PROSITE" id="PS01078">
    <property type="entry name" value="MOCF_BIOSYNTHESIS_1"/>
    <property type="match status" value="1"/>
</dbReference>
<evidence type="ECO:0000313" key="6">
    <source>
        <dbReference type="EMBL" id="MBK1727492.1"/>
    </source>
</evidence>
<evidence type="ECO:0000313" key="7">
    <source>
        <dbReference type="Proteomes" id="UP000738126"/>
    </source>
</evidence>
<evidence type="ECO:0000256" key="2">
    <source>
        <dbReference type="ARBA" id="ARBA00006112"/>
    </source>
</evidence>
<name>A0ABS1E8Z2_9GAMM</name>
<feature type="domain" description="MoaB/Mog" evidence="5">
    <location>
        <begin position="1"/>
        <end position="126"/>
    </location>
</feature>
<dbReference type="InterPro" id="IPR012245">
    <property type="entry name" value="MoaB"/>
</dbReference>
<dbReference type="Proteomes" id="UP000738126">
    <property type="component" value="Unassembled WGS sequence"/>
</dbReference>
<comment type="caution">
    <text evidence="6">The sequence shown here is derived from an EMBL/GenBank/DDBJ whole genome shotgun (WGS) entry which is preliminary data.</text>
</comment>
<accession>A0ABS1E8Z2</accession>
<keyword evidence="4" id="KW-0501">Molybdenum cofactor biosynthesis</keyword>
<dbReference type="SUPFAM" id="SSF53218">
    <property type="entry name" value="Molybdenum cofactor biosynthesis proteins"/>
    <property type="match status" value="1"/>
</dbReference>
<evidence type="ECO:0000256" key="1">
    <source>
        <dbReference type="ARBA" id="ARBA00005046"/>
    </source>
</evidence>
<dbReference type="NCBIfam" id="TIGR00177">
    <property type="entry name" value="molyb_syn"/>
    <property type="match status" value="1"/>
</dbReference>
<dbReference type="Gene3D" id="3.40.980.10">
    <property type="entry name" value="MoaB/Mog-like domain"/>
    <property type="match status" value="1"/>
</dbReference>
<gene>
    <name evidence="6" type="ORF">CKO13_10810</name>
</gene>
<feature type="non-terminal residue" evidence="6">
    <location>
        <position position="1"/>
    </location>
</feature>
<dbReference type="InterPro" id="IPR036425">
    <property type="entry name" value="MoaB/Mog-like_dom_sf"/>
</dbReference>